<sequence length="104" mass="10942">MAITNTWTIDLANREVSTGKIIQATAKCTAVDSEESAVSGEAFIDVELDGDVTIAYADVTEADLVGWVKAALGTDEVARVESQAGESLKENSSSTAYGLPWVTD</sequence>
<reference evidence="3" key="1">
    <citation type="submission" date="2018-06" db="EMBL/GenBank/DDBJ databases">
        <authorList>
            <person name="Zhirakovskaya E."/>
        </authorList>
    </citation>
    <scope>NUCLEOTIDE SEQUENCE [LARGE SCALE GENOMIC DNA]</scope>
</reference>
<proteinExistence type="predicted"/>
<accession>A0A345AYC3</accession>
<feature type="domain" description="DUF7936" evidence="2">
    <location>
        <begin position="2"/>
        <end position="101"/>
    </location>
</feature>
<dbReference type="InterPro" id="IPR057696">
    <property type="entry name" value="DUF7936"/>
</dbReference>
<gene>
    <name evidence="3" type="ORF">STIP37_43</name>
</gene>
<keyword evidence="4" id="KW-1185">Reference proteome</keyword>
<feature type="region of interest" description="Disordered" evidence="1">
    <location>
        <begin position="82"/>
        <end position="104"/>
    </location>
</feature>
<evidence type="ECO:0000313" key="4">
    <source>
        <dbReference type="Proteomes" id="UP000255828"/>
    </source>
</evidence>
<organism evidence="3">
    <name type="scientific">Synechococcus T7-like phage S-TIP37</name>
    <dbReference type="NCBI Taxonomy" id="1332145"/>
    <lineage>
        <taxon>Viruses</taxon>
        <taxon>Duplodnaviria</taxon>
        <taxon>Heunggongvirae</taxon>
        <taxon>Uroviricota</taxon>
        <taxon>Caudoviricetes</taxon>
        <taxon>Autographivirales</taxon>
        <taxon>Sechaudvirinae</taxon>
        <taxon>Igirivirus</taxon>
        <taxon>Igirivirus STIP37</taxon>
    </lineage>
</organism>
<dbReference type="Pfam" id="PF25590">
    <property type="entry name" value="DUF7936"/>
    <property type="match status" value="1"/>
</dbReference>
<dbReference type="EMBL" id="MH540083">
    <property type="protein sequence ID" value="AXF42103.1"/>
    <property type="molecule type" value="Genomic_DNA"/>
</dbReference>
<dbReference type="Proteomes" id="UP000255828">
    <property type="component" value="Segment"/>
</dbReference>
<evidence type="ECO:0000256" key="1">
    <source>
        <dbReference type="SAM" id="MobiDB-lite"/>
    </source>
</evidence>
<name>A0A345AYC3_9CAUD</name>
<evidence type="ECO:0000313" key="3">
    <source>
        <dbReference type="EMBL" id="AXF42103.1"/>
    </source>
</evidence>
<protein>
    <recommendedName>
        <fullName evidence="2">DUF7936 domain-containing protein</fullName>
    </recommendedName>
</protein>
<evidence type="ECO:0000259" key="2">
    <source>
        <dbReference type="Pfam" id="PF25590"/>
    </source>
</evidence>